<gene>
    <name evidence="2" type="ORF">EMEDMD4_90030</name>
</gene>
<evidence type="ECO:0000313" key="2">
    <source>
        <dbReference type="EMBL" id="VTZ65538.1"/>
    </source>
</evidence>
<feature type="region of interest" description="Disordered" evidence="1">
    <location>
        <begin position="1"/>
        <end position="32"/>
    </location>
</feature>
<accession>A0A508X701</accession>
<evidence type="ECO:0000256" key="1">
    <source>
        <dbReference type="SAM" id="MobiDB-lite"/>
    </source>
</evidence>
<dbReference type="AlphaFoldDB" id="A0A508X701"/>
<name>A0A508X701_9HYPH</name>
<dbReference type="EMBL" id="CABFNB010000161">
    <property type="protein sequence ID" value="VTZ65538.1"/>
    <property type="molecule type" value="Genomic_DNA"/>
</dbReference>
<sequence length="112" mass="11921">MCGNIPITSTIATRARNTSKPSSTISSTGITSSNCTKRLQSKHRVFDCELLAGGMLSVVPFAKSPEPTLIRLPASSPRFGRGERDSRLLPRSLHWGRAQLVPSPACEGAADG</sequence>
<feature type="compositionally biased region" description="Low complexity" evidence="1">
    <location>
        <begin position="18"/>
        <end position="32"/>
    </location>
</feature>
<organism evidence="2">
    <name type="scientific">Sinorhizobium medicae</name>
    <dbReference type="NCBI Taxonomy" id="110321"/>
    <lineage>
        <taxon>Bacteria</taxon>
        <taxon>Pseudomonadati</taxon>
        <taxon>Pseudomonadota</taxon>
        <taxon>Alphaproteobacteria</taxon>
        <taxon>Hyphomicrobiales</taxon>
        <taxon>Rhizobiaceae</taxon>
        <taxon>Sinorhizobium/Ensifer group</taxon>
        <taxon>Sinorhizobium</taxon>
    </lineage>
</organism>
<proteinExistence type="predicted"/>
<feature type="compositionally biased region" description="Polar residues" evidence="1">
    <location>
        <begin position="1"/>
        <end position="16"/>
    </location>
</feature>
<reference evidence="2" key="1">
    <citation type="submission" date="2019-06" db="EMBL/GenBank/DDBJ databases">
        <authorList>
            <person name="Le Quere A."/>
            <person name="Colella S."/>
        </authorList>
    </citation>
    <scope>NUCLEOTIDE SEQUENCE</scope>
    <source>
        <strain evidence="2">EmedicaeMD41</strain>
    </source>
</reference>
<protein>
    <submittedName>
        <fullName evidence="2">Uncharacterized protein</fullName>
    </submittedName>
</protein>
<dbReference type="Proteomes" id="UP000507954">
    <property type="component" value="Unassembled WGS sequence"/>
</dbReference>